<evidence type="ECO:0000256" key="1">
    <source>
        <dbReference type="ARBA" id="ARBA00004418"/>
    </source>
</evidence>
<dbReference type="PANTHER" id="PTHR43649:SF12">
    <property type="entry name" value="DIACETYLCHITOBIOSE BINDING PROTEIN DASA"/>
    <property type="match status" value="1"/>
</dbReference>
<keyword evidence="3" id="KW-0574">Periplasm</keyword>
<dbReference type="Proteomes" id="UP000033632">
    <property type="component" value="Unassembled WGS sequence"/>
</dbReference>
<proteinExistence type="inferred from homology"/>
<dbReference type="STRING" id="443610.VE25_13455"/>
<dbReference type="GO" id="GO:0042597">
    <property type="term" value="C:periplasmic space"/>
    <property type="evidence" value="ECO:0007669"/>
    <property type="project" value="UniProtKB-SubCell"/>
</dbReference>
<evidence type="ECO:0000256" key="3">
    <source>
        <dbReference type="ARBA" id="ARBA00022764"/>
    </source>
</evidence>
<sequence>MGWVGLFEFQQEGWENIVASFEEQNPGMTINYIGTPNEQTLSQAVVAINGGNAPDIIQVNPGWVSQLNGMGALTGLGGKISEETLSNIPQSYLDAMTFNGDLVGLPWIPGPIVMVYNRTLLQEAGLDPDQPPRTWDEFTQAVDAICGLGERNGGQVYGVALRSAQQPVTGLWALPLIWAQGGDVIAADGDINFDTAETRALLEWYRDIINRGCAPEFFDIQQSRNVFAQGRAGFIFEGPWVGGIVENVSGGALTMGADADVWVANMPSADGSSPRNLDNSNMLVLTKASADNPAAAAFMEFIVSDPEAVEFFYETSDQLTTPRGDLLSAGSMGEDPYIQAFAETLANANPLPIRDLQATAMLEAFALAIQSVVRGGDIEAEIANVSRAVDRLRD</sequence>
<evidence type="ECO:0000313" key="4">
    <source>
        <dbReference type="EMBL" id="KKB11315.1"/>
    </source>
</evidence>
<protein>
    <recommendedName>
        <fullName evidence="6">Sugar ABC transporter substrate-binding protein</fullName>
    </recommendedName>
</protein>
<dbReference type="EMBL" id="JZEX01000119">
    <property type="protein sequence ID" value="KKB11315.1"/>
    <property type="molecule type" value="Genomic_DNA"/>
</dbReference>
<dbReference type="CDD" id="cd13585">
    <property type="entry name" value="PBP2_TMBP_like"/>
    <property type="match status" value="1"/>
</dbReference>
<name>A0A0F5FRV2_9HYPH</name>
<dbReference type="SUPFAM" id="SSF53850">
    <property type="entry name" value="Periplasmic binding protein-like II"/>
    <property type="match status" value="1"/>
</dbReference>
<dbReference type="Gene3D" id="3.40.190.10">
    <property type="entry name" value="Periplasmic binding protein-like II"/>
    <property type="match status" value="2"/>
</dbReference>
<reference evidence="4 5" key="1">
    <citation type="submission" date="2015-03" db="EMBL/GenBank/DDBJ databases">
        <authorList>
            <person name="Hassan Y.I."/>
            <person name="Lepp D."/>
            <person name="Li X.-Z."/>
            <person name="Zhou T."/>
        </authorList>
    </citation>
    <scope>NUCLEOTIDE SEQUENCE [LARGE SCALE GENOMIC DNA]</scope>
    <source>
        <strain evidence="4 5">BD-c194</strain>
    </source>
</reference>
<gene>
    <name evidence="4" type="ORF">VE25_13455</name>
</gene>
<dbReference type="PANTHER" id="PTHR43649">
    <property type="entry name" value="ARABINOSE-BINDING PROTEIN-RELATED"/>
    <property type="match status" value="1"/>
</dbReference>
<dbReference type="AlphaFoldDB" id="A0A0F5FRV2"/>
<dbReference type="PATRIC" id="fig|443610.3.peg.932"/>
<dbReference type="Pfam" id="PF01547">
    <property type="entry name" value="SBP_bac_1"/>
    <property type="match status" value="1"/>
</dbReference>
<comment type="caution">
    <text evidence="4">The sequence shown here is derived from an EMBL/GenBank/DDBJ whole genome shotgun (WGS) entry which is preliminary data.</text>
</comment>
<organism evidence="4 5">
    <name type="scientific">Devosia geojensis</name>
    <dbReference type="NCBI Taxonomy" id="443610"/>
    <lineage>
        <taxon>Bacteria</taxon>
        <taxon>Pseudomonadati</taxon>
        <taxon>Pseudomonadota</taxon>
        <taxon>Alphaproteobacteria</taxon>
        <taxon>Hyphomicrobiales</taxon>
        <taxon>Devosiaceae</taxon>
        <taxon>Devosia</taxon>
    </lineage>
</organism>
<evidence type="ECO:0000313" key="5">
    <source>
        <dbReference type="Proteomes" id="UP000033632"/>
    </source>
</evidence>
<evidence type="ECO:0000256" key="2">
    <source>
        <dbReference type="ARBA" id="ARBA00008520"/>
    </source>
</evidence>
<comment type="subcellular location">
    <subcellularLocation>
        <location evidence="1">Periplasm</location>
    </subcellularLocation>
</comment>
<evidence type="ECO:0008006" key="6">
    <source>
        <dbReference type="Google" id="ProtNLM"/>
    </source>
</evidence>
<comment type="similarity">
    <text evidence="2">Belongs to the bacterial solute-binding protein 1 family.</text>
</comment>
<keyword evidence="5" id="KW-1185">Reference proteome</keyword>
<accession>A0A0F5FRV2</accession>
<dbReference type="InterPro" id="IPR050490">
    <property type="entry name" value="Bact_solute-bd_prot1"/>
</dbReference>
<dbReference type="InterPro" id="IPR006059">
    <property type="entry name" value="SBP"/>
</dbReference>